<accession>A0A439D754</accession>
<name>A0A439D754_9PEZI</name>
<gene>
    <name evidence="2" type="ORF">EKO27_g4865</name>
</gene>
<dbReference type="AlphaFoldDB" id="A0A439D754"/>
<proteinExistence type="predicted"/>
<keyword evidence="3" id="KW-1185">Reference proteome</keyword>
<reference evidence="2 3" key="1">
    <citation type="submission" date="2018-12" db="EMBL/GenBank/DDBJ databases">
        <title>Draft genome sequence of Xylaria grammica IHI A82.</title>
        <authorList>
            <person name="Buettner E."/>
            <person name="Kellner H."/>
        </authorList>
    </citation>
    <scope>NUCLEOTIDE SEQUENCE [LARGE SCALE GENOMIC DNA]</scope>
    <source>
        <strain evidence="2 3">IHI A82</strain>
    </source>
</reference>
<feature type="compositionally biased region" description="Basic and acidic residues" evidence="1">
    <location>
        <begin position="157"/>
        <end position="167"/>
    </location>
</feature>
<dbReference type="Proteomes" id="UP000286045">
    <property type="component" value="Unassembled WGS sequence"/>
</dbReference>
<dbReference type="EMBL" id="RYZI01000122">
    <property type="protein sequence ID" value="RWA10230.1"/>
    <property type="molecule type" value="Genomic_DNA"/>
</dbReference>
<feature type="region of interest" description="Disordered" evidence="1">
    <location>
        <begin position="1"/>
        <end position="176"/>
    </location>
</feature>
<evidence type="ECO:0000313" key="2">
    <source>
        <dbReference type="EMBL" id="RWA10230.1"/>
    </source>
</evidence>
<protein>
    <submittedName>
        <fullName evidence="2">Uncharacterized protein</fullName>
    </submittedName>
</protein>
<feature type="compositionally biased region" description="Polar residues" evidence="1">
    <location>
        <begin position="39"/>
        <end position="50"/>
    </location>
</feature>
<feature type="compositionally biased region" description="Basic and acidic residues" evidence="1">
    <location>
        <begin position="132"/>
        <end position="144"/>
    </location>
</feature>
<evidence type="ECO:0000256" key="1">
    <source>
        <dbReference type="SAM" id="MobiDB-lite"/>
    </source>
</evidence>
<comment type="caution">
    <text evidence="2">The sequence shown here is derived from an EMBL/GenBank/DDBJ whole genome shotgun (WGS) entry which is preliminary data.</text>
</comment>
<feature type="compositionally biased region" description="Basic and acidic residues" evidence="1">
    <location>
        <begin position="96"/>
        <end position="113"/>
    </location>
</feature>
<organism evidence="2 3">
    <name type="scientific">Xylaria grammica</name>
    <dbReference type="NCBI Taxonomy" id="363999"/>
    <lineage>
        <taxon>Eukaryota</taxon>
        <taxon>Fungi</taxon>
        <taxon>Dikarya</taxon>
        <taxon>Ascomycota</taxon>
        <taxon>Pezizomycotina</taxon>
        <taxon>Sordariomycetes</taxon>
        <taxon>Xylariomycetidae</taxon>
        <taxon>Xylariales</taxon>
        <taxon>Xylariaceae</taxon>
        <taxon>Xylaria</taxon>
    </lineage>
</organism>
<evidence type="ECO:0000313" key="3">
    <source>
        <dbReference type="Proteomes" id="UP000286045"/>
    </source>
</evidence>
<sequence>MSYKAPSAGTKVSAGTNDPMIQEGPGAVKPDSLAAESQAFRQANSAGLDNQRSRPQEGVSASARAPGTSASYSQEAMPRETGSRGAHTAPSYVESQYRRDPSGPHGKNIKEDDSIGTGDTAKNASFTAGIGSKDDPSLLAERKFGQANSVAPGSLGGRERTVDDKTTYDVLGDQEA</sequence>